<keyword evidence="1" id="KW-0812">Transmembrane</keyword>
<feature type="transmembrane region" description="Helical" evidence="1">
    <location>
        <begin position="137"/>
        <end position="157"/>
    </location>
</feature>
<dbReference type="OrthoDB" id="1331669at2"/>
<sequence>MNKTTQKRISEIKQDGYNLDFGNVFNHAFENYKKIALYGGLIIFVFFVLLSILGFGIVMAMFGAPAVLDFLKPENLKLEEMALPTLLIITGISALTSSLFSPFTAGLIKMAYCAERDEEFHVSTMFEFYKAPYFKELFIATFLVSMTSSIISTIINFAQIPALGFIVTVTVTLFTILMIPLIIFGNLKAVEAIETSILLVSKQPLMLLGLIVIASIGVMVGLIGCCIGLFFTLPFMYSLYYAIYSEIVGFENESEIEFQERI</sequence>
<keyword evidence="1" id="KW-1133">Transmembrane helix</keyword>
<feature type="transmembrane region" description="Helical" evidence="1">
    <location>
        <begin position="82"/>
        <end position="100"/>
    </location>
</feature>
<evidence type="ECO:0000256" key="1">
    <source>
        <dbReference type="SAM" id="Phobius"/>
    </source>
</evidence>
<protein>
    <recommendedName>
        <fullName evidence="4">Beta-carotene 15,15'-monooxygenase</fullName>
    </recommendedName>
</protein>
<feature type="transmembrane region" description="Helical" evidence="1">
    <location>
        <begin position="205"/>
        <end position="231"/>
    </location>
</feature>
<feature type="transmembrane region" description="Helical" evidence="1">
    <location>
        <begin position="35"/>
        <end position="62"/>
    </location>
</feature>
<accession>A0A366B0U7</accession>
<organism evidence="2 3">
    <name type="scientific">Flavobacterium psychrolimnae</name>
    <dbReference type="NCBI Taxonomy" id="249351"/>
    <lineage>
        <taxon>Bacteria</taxon>
        <taxon>Pseudomonadati</taxon>
        <taxon>Bacteroidota</taxon>
        <taxon>Flavobacteriia</taxon>
        <taxon>Flavobacteriales</taxon>
        <taxon>Flavobacteriaceae</taxon>
        <taxon>Flavobacterium</taxon>
    </lineage>
</organism>
<gene>
    <name evidence="2" type="ORF">DR980_07470</name>
</gene>
<dbReference type="EMBL" id="QNUX01000005">
    <property type="protein sequence ID" value="RBN50729.1"/>
    <property type="molecule type" value="Genomic_DNA"/>
</dbReference>
<keyword evidence="1" id="KW-0472">Membrane</keyword>
<evidence type="ECO:0000313" key="2">
    <source>
        <dbReference type="EMBL" id="RBN50729.1"/>
    </source>
</evidence>
<feature type="transmembrane region" description="Helical" evidence="1">
    <location>
        <begin position="163"/>
        <end position="184"/>
    </location>
</feature>
<evidence type="ECO:0000313" key="3">
    <source>
        <dbReference type="Proteomes" id="UP000253676"/>
    </source>
</evidence>
<comment type="caution">
    <text evidence="2">The sequence shown here is derived from an EMBL/GenBank/DDBJ whole genome shotgun (WGS) entry which is preliminary data.</text>
</comment>
<proteinExistence type="predicted"/>
<dbReference type="RefSeq" id="WP_113634596.1">
    <property type="nucleotide sequence ID" value="NZ_QNUX01000005.1"/>
</dbReference>
<dbReference type="AlphaFoldDB" id="A0A366B0U7"/>
<name>A0A366B0U7_9FLAO</name>
<evidence type="ECO:0008006" key="4">
    <source>
        <dbReference type="Google" id="ProtNLM"/>
    </source>
</evidence>
<dbReference type="Proteomes" id="UP000253676">
    <property type="component" value="Unassembled WGS sequence"/>
</dbReference>
<keyword evidence="3" id="KW-1185">Reference proteome</keyword>
<reference evidence="2 3" key="1">
    <citation type="submission" date="2018-07" db="EMBL/GenBank/DDBJ databases">
        <title>Complete genome sequence of Flavobacterium psychrolimnae LMG 22018.</title>
        <authorList>
            <person name="Kim D.-U."/>
        </authorList>
    </citation>
    <scope>NUCLEOTIDE SEQUENCE [LARGE SCALE GENOMIC DNA]</scope>
    <source>
        <strain evidence="2 3">LMG 22018</strain>
    </source>
</reference>